<organism evidence="6 7">
    <name type="scientific">Zoogloea oryzae</name>
    <dbReference type="NCBI Taxonomy" id="310767"/>
    <lineage>
        <taxon>Bacteria</taxon>
        <taxon>Pseudomonadati</taxon>
        <taxon>Pseudomonadota</taxon>
        <taxon>Betaproteobacteria</taxon>
        <taxon>Rhodocyclales</taxon>
        <taxon>Zoogloeaceae</taxon>
        <taxon>Zoogloea</taxon>
    </lineage>
</organism>
<protein>
    <submittedName>
        <fullName evidence="6">GGDEF domain-containing protein</fullName>
    </submittedName>
</protein>
<proteinExistence type="predicted"/>
<sequence length="737" mass="82526">MVIPWEGTSFPTEANRRTSAESLTRILVVDDEPSLRRSVGALLQGSDRLIEDCGSVAETLARLNTRSYDLLILDFRLPDASGLAVMDWLLSNDRRESVIMISGEQSMEAAIGALRRGADDFLIKPYGADQIRRAVTGALLKRQSERTHRLSQQRLQSSEQMHRYMVENSLDLIYTLDAEGRFNYLNLRIESLLGHPRNALIGKHFSEIVHPEDLERARYAFNERRTGPRATINIELRLARNPYGADGDDTGPVAVVLNAMGIYNSVESRSPSHYAGTYGAARSLPALRTIEATPRYQTYHDPLTQLPNNELFQDRLNLAITQAKRRKGLIAVMFIDMDRFKQVNETHGQGEGDALLRSVALRLKQCLRRGDTLTRHRSDEFVVLLPDINDQEDARAIAEKVLLAFRKPFPLSEGEVLITISMGIALHPEDGDTAEDLVQHASVAMHQVKGDGRNAYSFFSPDMHASYRTRVSLEKELRQAISRNEFELHYQPLVSLSQDRITGMEALVRWRHPSHGIVAPSRFIHFAEEAGIIHDISRWVLETGCAQLAVWRRQFPDLRLTANLSSRDFDQSDLSDTISRTLSRNGLAAGSLELEIAESLLLENTERVAPRLQNLRELGVGVSIHDFGTGYSSLVSLQRFGVTRLKIDRSFVRDMNGHGNHPIISAIAGIAQGFDIRLAAEGVERGEQMQTLDGMGCDEMQGFYFSRPVDAEAATRLLRDFRPSRMGHGNNGVPAAS</sequence>
<evidence type="ECO:0000259" key="4">
    <source>
        <dbReference type="PROSITE" id="PS50883"/>
    </source>
</evidence>
<dbReference type="PROSITE" id="PS50112">
    <property type="entry name" value="PAS"/>
    <property type="match status" value="1"/>
</dbReference>
<dbReference type="PROSITE" id="PS50883">
    <property type="entry name" value="EAL"/>
    <property type="match status" value="1"/>
</dbReference>
<keyword evidence="1" id="KW-0597">Phosphoprotein</keyword>
<dbReference type="SMART" id="SM00091">
    <property type="entry name" value="PAS"/>
    <property type="match status" value="1"/>
</dbReference>
<dbReference type="PANTHER" id="PTHR44757">
    <property type="entry name" value="DIGUANYLATE CYCLASE DGCP"/>
    <property type="match status" value="1"/>
</dbReference>
<dbReference type="InterPro" id="IPR001633">
    <property type="entry name" value="EAL_dom"/>
</dbReference>
<dbReference type="SUPFAM" id="SSF55785">
    <property type="entry name" value="PYP-like sensor domain (PAS domain)"/>
    <property type="match status" value="1"/>
</dbReference>
<dbReference type="SUPFAM" id="SSF52172">
    <property type="entry name" value="CheY-like"/>
    <property type="match status" value="1"/>
</dbReference>
<dbReference type="InterPro" id="IPR013767">
    <property type="entry name" value="PAS_fold"/>
</dbReference>
<dbReference type="SMART" id="SM00052">
    <property type="entry name" value="EAL"/>
    <property type="match status" value="1"/>
</dbReference>
<dbReference type="InterPro" id="IPR035919">
    <property type="entry name" value="EAL_sf"/>
</dbReference>
<dbReference type="SMART" id="SM00267">
    <property type="entry name" value="GGDEF"/>
    <property type="match status" value="1"/>
</dbReference>
<dbReference type="SMART" id="SM00448">
    <property type="entry name" value="REC"/>
    <property type="match status" value="1"/>
</dbReference>
<dbReference type="Pfam" id="PF00990">
    <property type="entry name" value="GGDEF"/>
    <property type="match status" value="1"/>
</dbReference>
<dbReference type="InterPro" id="IPR000014">
    <property type="entry name" value="PAS"/>
</dbReference>
<dbReference type="InterPro" id="IPR001789">
    <property type="entry name" value="Sig_transdc_resp-reg_receiver"/>
</dbReference>
<dbReference type="CDD" id="cd00156">
    <property type="entry name" value="REC"/>
    <property type="match status" value="1"/>
</dbReference>
<dbReference type="InterPro" id="IPR035965">
    <property type="entry name" value="PAS-like_dom_sf"/>
</dbReference>
<dbReference type="Gene3D" id="3.30.70.270">
    <property type="match status" value="1"/>
</dbReference>
<feature type="modified residue" description="4-aspartylphosphate" evidence="1">
    <location>
        <position position="74"/>
    </location>
</feature>
<keyword evidence="7" id="KW-1185">Reference proteome</keyword>
<dbReference type="Pfam" id="PF00072">
    <property type="entry name" value="Response_reg"/>
    <property type="match status" value="1"/>
</dbReference>
<dbReference type="SUPFAM" id="SSF55073">
    <property type="entry name" value="Nucleotide cyclase"/>
    <property type="match status" value="1"/>
</dbReference>
<evidence type="ECO:0000313" key="7">
    <source>
        <dbReference type="Proteomes" id="UP001157167"/>
    </source>
</evidence>
<evidence type="ECO:0000259" key="2">
    <source>
        <dbReference type="PROSITE" id="PS50110"/>
    </source>
</evidence>
<dbReference type="EMBL" id="BSPX01000023">
    <property type="protein sequence ID" value="GLT22392.1"/>
    <property type="molecule type" value="Genomic_DNA"/>
</dbReference>
<dbReference type="Pfam" id="PF00563">
    <property type="entry name" value="EAL"/>
    <property type="match status" value="1"/>
</dbReference>
<evidence type="ECO:0000256" key="1">
    <source>
        <dbReference type="PROSITE-ProRule" id="PRU00169"/>
    </source>
</evidence>
<comment type="caution">
    <text evidence="6">The sequence shown here is derived from an EMBL/GenBank/DDBJ whole genome shotgun (WGS) entry which is preliminary data.</text>
</comment>
<dbReference type="InterPro" id="IPR029787">
    <property type="entry name" value="Nucleotide_cyclase"/>
</dbReference>
<dbReference type="RefSeq" id="WP_284187705.1">
    <property type="nucleotide sequence ID" value="NZ_BSPX01000023.1"/>
</dbReference>
<name>A0ABQ6FCN4_9RHOO</name>
<feature type="domain" description="Response regulatory" evidence="2">
    <location>
        <begin position="25"/>
        <end position="139"/>
    </location>
</feature>
<evidence type="ECO:0000259" key="3">
    <source>
        <dbReference type="PROSITE" id="PS50112"/>
    </source>
</evidence>
<dbReference type="PANTHER" id="PTHR44757:SF2">
    <property type="entry name" value="BIOFILM ARCHITECTURE MAINTENANCE PROTEIN MBAA"/>
    <property type="match status" value="1"/>
</dbReference>
<dbReference type="NCBIfam" id="TIGR00229">
    <property type="entry name" value="sensory_box"/>
    <property type="match status" value="1"/>
</dbReference>
<dbReference type="Pfam" id="PF00989">
    <property type="entry name" value="PAS"/>
    <property type="match status" value="1"/>
</dbReference>
<dbReference type="NCBIfam" id="TIGR00254">
    <property type="entry name" value="GGDEF"/>
    <property type="match status" value="1"/>
</dbReference>
<dbReference type="Proteomes" id="UP001157167">
    <property type="component" value="Unassembled WGS sequence"/>
</dbReference>
<dbReference type="InterPro" id="IPR043128">
    <property type="entry name" value="Rev_trsase/Diguanyl_cyclase"/>
</dbReference>
<dbReference type="Gene3D" id="3.20.20.450">
    <property type="entry name" value="EAL domain"/>
    <property type="match status" value="1"/>
</dbReference>
<reference evidence="7" key="1">
    <citation type="journal article" date="2019" name="Int. J. Syst. Evol. Microbiol.">
        <title>The Global Catalogue of Microorganisms (GCM) 10K type strain sequencing project: providing services to taxonomists for standard genome sequencing and annotation.</title>
        <authorList>
            <consortium name="The Broad Institute Genomics Platform"/>
            <consortium name="The Broad Institute Genome Sequencing Center for Infectious Disease"/>
            <person name="Wu L."/>
            <person name="Ma J."/>
        </authorList>
    </citation>
    <scope>NUCLEOTIDE SEQUENCE [LARGE SCALE GENOMIC DNA]</scope>
    <source>
        <strain evidence="7">NBRC 102407</strain>
    </source>
</reference>
<dbReference type="Gene3D" id="3.40.50.2300">
    <property type="match status" value="1"/>
</dbReference>
<gene>
    <name evidence="6" type="ORF">GCM10007933_18510</name>
</gene>
<dbReference type="InterPro" id="IPR052155">
    <property type="entry name" value="Biofilm_reg_signaling"/>
</dbReference>
<accession>A0ABQ6FCN4</accession>
<dbReference type="InterPro" id="IPR011006">
    <property type="entry name" value="CheY-like_superfamily"/>
</dbReference>
<feature type="domain" description="GGDEF" evidence="5">
    <location>
        <begin position="328"/>
        <end position="461"/>
    </location>
</feature>
<evidence type="ECO:0000259" key="5">
    <source>
        <dbReference type="PROSITE" id="PS50887"/>
    </source>
</evidence>
<dbReference type="PROSITE" id="PS50110">
    <property type="entry name" value="RESPONSE_REGULATORY"/>
    <property type="match status" value="1"/>
</dbReference>
<dbReference type="CDD" id="cd01949">
    <property type="entry name" value="GGDEF"/>
    <property type="match status" value="1"/>
</dbReference>
<dbReference type="SUPFAM" id="SSF141868">
    <property type="entry name" value="EAL domain-like"/>
    <property type="match status" value="1"/>
</dbReference>
<dbReference type="CDD" id="cd00130">
    <property type="entry name" value="PAS"/>
    <property type="match status" value="1"/>
</dbReference>
<feature type="domain" description="EAL" evidence="4">
    <location>
        <begin position="470"/>
        <end position="722"/>
    </location>
</feature>
<dbReference type="InterPro" id="IPR000160">
    <property type="entry name" value="GGDEF_dom"/>
</dbReference>
<dbReference type="CDD" id="cd01948">
    <property type="entry name" value="EAL"/>
    <property type="match status" value="1"/>
</dbReference>
<dbReference type="PROSITE" id="PS50887">
    <property type="entry name" value="GGDEF"/>
    <property type="match status" value="1"/>
</dbReference>
<evidence type="ECO:0000313" key="6">
    <source>
        <dbReference type="EMBL" id="GLT22392.1"/>
    </source>
</evidence>
<dbReference type="Gene3D" id="3.30.450.20">
    <property type="entry name" value="PAS domain"/>
    <property type="match status" value="1"/>
</dbReference>
<feature type="domain" description="PAS" evidence="3">
    <location>
        <begin position="158"/>
        <end position="228"/>
    </location>
</feature>